<keyword evidence="1" id="KW-1133">Transmembrane helix</keyword>
<accession>A0ABQ3VIC3</accession>
<dbReference type="Gene3D" id="1.20.1250.20">
    <property type="entry name" value="MFS general substrate transporter like domains"/>
    <property type="match status" value="1"/>
</dbReference>
<protein>
    <recommendedName>
        <fullName evidence="4">MFS transporter</fullName>
    </recommendedName>
</protein>
<keyword evidence="3" id="KW-1185">Reference proteome</keyword>
<feature type="transmembrane region" description="Helical" evidence="1">
    <location>
        <begin position="129"/>
        <end position="147"/>
    </location>
</feature>
<keyword evidence="1" id="KW-0812">Transmembrane</keyword>
<comment type="caution">
    <text evidence="2">The sequence shown here is derived from an EMBL/GenBank/DDBJ whole genome shotgun (WGS) entry which is preliminary data.</text>
</comment>
<feature type="transmembrane region" description="Helical" evidence="1">
    <location>
        <begin position="99"/>
        <end position="123"/>
    </location>
</feature>
<gene>
    <name evidence="2" type="ORF">KSZ_39550</name>
</gene>
<dbReference type="CDD" id="cd06174">
    <property type="entry name" value="MFS"/>
    <property type="match status" value="1"/>
</dbReference>
<dbReference type="SUPFAM" id="SSF103473">
    <property type="entry name" value="MFS general substrate transporter"/>
    <property type="match status" value="1"/>
</dbReference>
<evidence type="ECO:0008006" key="4">
    <source>
        <dbReference type="Google" id="ProtNLM"/>
    </source>
</evidence>
<organism evidence="2 3">
    <name type="scientific">Dictyobacter formicarum</name>
    <dbReference type="NCBI Taxonomy" id="2778368"/>
    <lineage>
        <taxon>Bacteria</taxon>
        <taxon>Bacillati</taxon>
        <taxon>Chloroflexota</taxon>
        <taxon>Ktedonobacteria</taxon>
        <taxon>Ktedonobacterales</taxon>
        <taxon>Dictyobacteraceae</taxon>
        <taxon>Dictyobacter</taxon>
    </lineage>
</organism>
<feature type="transmembrane region" description="Helical" evidence="1">
    <location>
        <begin position="187"/>
        <end position="210"/>
    </location>
</feature>
<dbReference type="RefSeq" id="WP_201363577.1">
    <property type="nucleotide sequence ID" value="NZ_BNJJ01000010.1"/>
</dbReference>
<feature type="transmembrane region" description="Helical" evidence="1">
    <location>
        <begin position="309"/>
        <end position="326"/>
    </location>
</feature>
<dbReference type="Pfam" id="PF07690">
    <property type="entry name" value="MFS_1"/>
    <property type="match status" value="1"/>
</dbReference>
<keyword evidence="1" id="KW-0472">Membrane</keyword>
<evidence type="ECO:0000256" key="1">
    <source>
        <dbReference type="SAM" id="Phobius"/>
    </source>
</evidence>
<dbReference type="InterPro" id="IPR036259">
    <property type="entry name" value="MFS_trans_sf"/>
</dbReference>
<feature type="transmembrane region" description="Helical" evidence="1">
    <location>
        <begin position="277"/>
        <end position="297"/>
    </location>
</feature>
<proteinExistence type="predicted"/>
<dbReference type="PANTHER" id="PTHR23530:SF1">
    <property type="entry name" value="PERMEASE, MAJOR FACILITATOR SUPERFAMILY-RELATED"/>
    <property type="match status" value="1"/>
</dbReference>
<reference evidence="2 3" key="1">
    <citation type="journal article" date="2021" name="Int. J. Syst. Evol. Microbiol.">
        <title>Reticulibacter mediterranei gen. nov., sp. nov., within the new family Reticulibacteraceae fam. nov., and Ktedonospora formicarum gen. nov., sp. nov., Ktedonobacter robiniae sp. nov., Dictyobacter formicarum sp. nov. and Dictyobacter arantiisoli sp. nov., belonging to the class Ktedonobacteria.</title>
        <authorList>
            <person name="Yabe S."/>
            <person name="Zheng Y."/>
            <person name="Wang C.M."/>
            <person name="Sakai Y."/>
            <person name="Abe K."/>
            <person name="Yokota A."/>
            <person name="Donadio S."/>
            <person name="Cavaletti L."/>
            <person name="Monciardini P."/>
        </authorList>
    </citation>
    <scope>NUCLEOTIDE SEQUENCE [LARGE SCALE GENOMIC DNA]</scope>
    <source>
        <strain evidence="2 3">SOSP1-9</strain>
    </source>
</reference>
<dbReference type="InterPro" id="IPR053160">
    <property type="entry name" value="MFS_DHA3_Transporter"/>
</dbReference>
<dbReference type="Proteomes" id="UP000635565">
    <property type="component" value="Unassembled WGS sequence"/>
</dbReference>
<feature type="transmembrane region" description="Helical" evidence="1">
    <location>
        <begin position="242"/>
        <end position="262"/>
    </location>
</feature>
<evidence type="ECO:0000313" key="3">
    <source>
        <dbReference type="Proteomes" id="UP000635565"/>
    </source>
</evidence>
<sequence length="428" mass="46042">MDIQFRRAIRQFARSLRETSDLLRQRSPERRDVVTIFLRWTYLRAVFHRGYVLTSGLYFVVNAHLFASQIVFLGTVMSATLVLTDIPTGVWADALGRKWPLVIGHLFLAAGMVMTGVVTAFPLILVTQVLWAVGWAFLTGADVAWITDELDQPQRIARVLTASARWDLVGGATGMIAFGVLGWTTGLATAIVVSGVGMALLGLFVAAQFTERIFRPTREKRWHTSLSIVRLGVSLVRRDHEILLVCVATMLINGASMAAWLFPKQLVHLGFPSDPVLWYTAVGICSSAAGVVALHIVQARIDGVGVARRMYALACFIGVLGLLVLAEAPDALIGGAGVLLASGIVFNVTRTVSVIWVNERTSSSVRATVRSFLDQAEAIGEICGGFTLAVIAGATGMSITLLTSAALMAFTGTMVALSRANRASPGSR</sequence>
<dbReference type="PANTHER" id="PTHR23530">
    <property type="entry name" value="TRANSPORT PROTEIN-RELATED"/>
    <property type="match status" value="1"/>
</dbReference>
<name>A0ABQ3VIC3_9CHLR</name>
<dbReference type="EMBL" id="BNJJ01000010">
    <property type="protein sequence ID" value="GHO85949.1"/>
    <property type="molecule type" value="Genomic_DNA"/>
</dbReference>
<dbReference type="InterPro" id="IPR011701">
    <property type="entry name" value="MFS"/>
</dbReference>
<evidence type="ECO:0000313" key="2">
    <source>
        <dbReference type="EMBL" id="GHO85949.1"/>
    </source>
</evidence>